<keyword evidence="3" id="KW-1185">Reference proteome</keyword>
<accession>S6AG78</accession>
<protein>
    <recommendedName>
        <fullName evidence="1">DUF302 domain-containing protein</fullName>
    </recommendedName>
</protein>
<dbReference type="eggNOG" id="COG3439">
    <property type="taxonomic scope" value="Bacteria"/>
</dbReference>
<dbReference type="CDD" id="cd14797">
    <property type="entry name" value="DUF302"/>
    <property type="match status" value="1"/>
</dbReference>
<dbReference type="Gene3D" id="3.30.310.70">
    <property type="entry name" value="TT1751-like domain"/>
    <property type="match status" value="1"/>
</dbReference>
<dbReference type="RefSeq" id="WP_009206060.1">
    <property type="nucleotide sequence ID" value="NC_022357.1"/>
</dbReference>
<organism evidence="2 3">
    <name type="scientific">Sulfuricella denitrificans (strain DSM 22764 / NBRC 105220 / skB26)</name>
    <dbReference type="NCBI Taxonomy" id="1163617"/>
    <lineage>
        <taxon>Bacteria</taxon>
        <taxon>Pseudomonadati</taxon>
        <taxon>Pseudomonadota</taxon>
        <taxon>Betaproteobacteria</taxon>
        <taxon>Nitrosomonadales</taxon>
        <taxon>Sulfuricellaceae</taxon>
        <taxon>Sulfuricella</taxon>
    </lineage>
</organism>
<dbReference type="InterPro" id="IPR005180">
    <property type="entry name" value="DUF302"/>
</dbReference>
<feature type="domain" description="DUF302" evidence="1">
    <location>
        <begin position="66"/>
        <end position="124"/>
    </location>
</feature>
<sequence>MLKIISGFIAALVFVGFMAYNFMSSLMFWEVPSPFGVEETVARIQQNIQNVGNGWALAGLRNPAKAVENDGGNALPVLMVEACSTRYSGPILRDDTVRFLSILMPCKISIYKKNDGKTYIAGMNARLMGKMFGPLVGEVMGHVADDQAKFIIFDASQPAPPMIKGTPGAAGGAATGGGGGC</sequence>
<reference evidence="2 3" key="1">
    <citation type="journal article" date="2012" name="Appl. Environ. Microbiol.">
        <title>Draft genome sequence of a psychrotolerant sulfur-oxidizing bacterium, Sulfuricella denitrificans skB26, and proteomic insights into cold adaptation.</title>
        <authorList>
            <person name="Watanabe T."/>
            <person name="Kojima H."/>
            <person name="Fukui M."/>
        </authorList>
    </citation>
    <scope>NUCLEOTIDE SEQUENCE [LARGE SCALE GENOMIC DNA]</scope>
    <source>
        <strain evidence="3">skB26</strain>
    </source>
</reference>
<dbReference type="Proteomes" id="UP000015559">
    <property type="component" value="Chromosome"/>
</dbReference>
<evidence type="ECO:0000313" key="2">
    <source>
        <dbReference type="EMBL" id="BAN34991.1"/>
    </source>
</evidence>
<name>S6AG78_SULDS</name>
<dbReference type="Pfam" id="PF03625">
    <property type="entry name" value="DUF302"/>
    <property type="match status" value="1"/>
</dbReference>
<dbReference type="HOGENOM" id="CLU_126998_0_0_4"/>
<dbReference type="AlphaFoldDB" id="S6AG78"/>
<dbReference type="OrthoDB" id="14730at2"/>
<dbReference type="KEGG" id="sdr:SCD_n01157"/>
<evidence type="ECO:0000313" key="3">
    <source>
        <dbReference type="Proteomes" id="UP000015559"/>
    </source>
</evidence>
<gene>
    <name evidence="2" type="ORF">SCD_n01157</name>
</gene>
<dbReference type="STRING" id="1163617.SCD_n01157"/>
<dbReference type="InterPro" id="IPR035923">
    <property type="entry name" value="TT1751-like_sf"/>
</dbReference>
<evidence type="ECO:0000259" key="1">
    <source>
        <dbReference type="Pfam" id="PF03625"/>
    </source>
</evidence>
<dbReference type="EMBL" id="AP013066">
    <property type="protein sequence ID" value="BAN34991.1"/>
    <property type="molecule type" value="Genomic_DNA"/>
</dbReference>
<dbReference type="SUPFAM" id="SSF103247">
    <property type="entry name" value="TT1751-like"/>
    <property type="match status" value="1"/>
</dbReference>
<proteinExistence type="predicted"/>